<comment type="caution">
    <text evidence="2">The sequence shown here is derived from an EMBL/GenBank/DDBJ whole genome shotgun (WGS) entry which is preliminary data.</text>
</comment>
<evidence type="ECO:0000256" key="1">
    <source>
        <dbReference type="SAM" id="SignalP"/>
    </source>
</evidence>
<name>A0A4R0PGE3_9HYPH</name>
<keyword evidence="3" id="KW-1185">Reference proteome</keyword>
<sequence>MHSIATPKLTASMLALALLLAGCATSPDFGETLETRSEQASAIAGDYKKGEKLIEAGRKDVREGRKLARKGENRVNRGEDRIREGEAMMAAARAAYCRDTGYATPECR</sequence>
<feature type="signal peptide" evidence="1">
    <location>
        <begin position="1"/>
        <end position="26"/>
    </location>
</feature>
<dbReference type="EMBL" id="SJST01000001">
    <property type="protein sequence ID" value="TCD16148.1"/>
    <property type="molecule type" value="Genomic_DNA"/>
</dbReference>
<feature type="chain" id="PRO_5020728695" description="Lipoprotein" evidence="1">
    <location>
        <begin position="27"/>
        <end position="108"/>
    </location>
</feature>
<dbReference type="RefSeq" id="WP_131564752.1">
    <property type="nucleotide sequence ID" value="NZ_JAINFK010000001.1"/>
</dbReference>
<accession>A0A4R0PGE3</accession>
<protein>
    <recommendedName>
        <fullName evidence="4">Lipoprotein</fullName>
    </recommendedName>
</protein>
<dbReference type="AlphaFoldDB" id="A0A4R0PGE3"/>
<reference evidence="2 3" key="1">
    <citation type="journal article" date="2015" name="Antonie Van Leeuwenhoek">
        <title>Oricola cellulosilytica gen. nov., sp. nov., a cellulose-degrading bacterium of the family Phyllobacteriaceae isolated from surface seashore water, and emended descriptions of Mesorhizobium loti and Phyllobacterium myrsinacearum.</title>
        <authorList>
            <person name="Hameed A."/>
            <person name="Shahina M."/>
            <person name="Lai W.A."/>
            <person name="Lin S.Y."/>
            <person name="Young L.S."/>
            <person name="Liu Y.C."/>
            <person name="Hsu Y.H."/>
            <person name="Young C.C."/>
        </authorList>
    </citation>
    <scope>NUCLEOTIDE SEQUENCE [LARGE SCALE GENOMIC DNA]</scope>
    <source>
        <strain evidence="2 3">KCTC 52183</strain>
    </source>
</reference>
<evidence type="ECO:0008006" key="4">
    <source>
        <dbReference type="Google" id="ProtNLM"/>
    </source>
</evidence>
<gene>
    <name evidence="2" type="ORF">E0D97_01540</name>
</gene>
<organism evidence="2 3">
    <name type="scientific">Oricola cellulosilytica</name>
    <dbReference type="NCBI Taxonomy" id="1429082"/>
    <lineage>
        <taxon>Bacteria</taxon>
        <taxon>Pseudomonadati</taxon>
        <taxon>Pseudomonadota</taxon>
        <taxon>Alphaproteobacteria</taxon>
        <taxon>Hyphomicrobiales</taxon>
        <taxon>Ahrensiaceae</taxon>
        <taxon>Oricola</taxon>
    </lineage>
</organism>
<evidence type="ECO:0000313" key="2">
    <source>
        <dbReference type="EMBL" id="TCD16148.1"/>
    </source>
</evidence>
<dbReference type="Proteomes" id="UP000291301">
    <property type="component" value="Unassembled WGS sequence"/>
</dbReference>
<proteinExistence type="predicted"/>
<keyword evidence="1" id="KW-0732">Signal</keyword>
<evidence type="ECO:0000313" key="3">
    <source>
        <dbReference type="Proteomes" id="UP000291301"/>
    </source>
</evidence>